<organism evidence="2 3">
    <name type="scientific">Priestia veravalensis</name>
    <dbReference type="NCBI Taxonomy" id="1414648"/>
    <lineage>
        <taxon>Bacteria</taxon>
        <taxon>Bacillati</taxon>
        <taxon>Bacillota</taxon>
        <taxon>Bacilli</taxon>
        <taxon>Bacillales</taxon>
        <taxon>Bacillaceae</taxon>
        <taxon>Priestia</taxon>
    </lineage>
</organism>
<proteinExistence type="predicted"/>
<dbReference type="RefSeq" id="WP_025909966.1">
    <property type="nucleotide sequence ID" value="NZ_KQ758640.1"/>
</dbReference>
<evidence type="ECO:0000259" key="1">
    <source>
        <dbReference type="Pfam" id="PF24722"/>
    </source>
</evidence>
<dbReference type="GeneID" id="93682892"/>
<dbReference type="Pfam" id="PF24722">
    <property type="entry name" value="DUF7674"/>
    <property type="match status" value="1"/>
</dbReference>
<comment type="caution">
    <text evidence="2">The sequence shown here is derived from an EMBL/GenBank/DDBJ whole genome shotgun (WGS) entry which is preliminary data.</text>
</comment>
<accession>A0A0V8JMZ7</accession>
<feature type="domain" description="DUF7674" evidence="1">
    <location>
        <begin position="9"/>
        <end position="118"/>
    </location>
</feature>
<protein>
    <recommendedName>
        <fullName evidence="1">DUF7674 domain-containing protein</fullName>
    </recommendedName>
</protein>
<keyword evidence="3" id="KW-1185">Reference proteome</keyword>
<gene>
    <name evidence="2" type="ORF">AS180_08285</name>
</gene>
<evidence type="ECO:0000313" key="2">
    <source>
        <dbReference type="EMBL" id="KSU88419.1"/>
    </source>
</evidence>
<dbReference type="Proteomes" id="UP000053681">
    <property type="component" value="Unassembled WGS sequence"/>
</dbReference>
<dbReference type="AlphaFoldDB" id="A0A0V8JMZ7"/>
<reference evidence="2 3" key="1">
    <citation type="submission" date="2015-11" db="EMBL/GenBank/DDBJ databases">
        <title>Bacillus caseinolyticus sp nov.</title>
        <authorList>
            <person name="Dastager S.G."/>
            <person name="Mawlankar R."/>
        </authorList>
    </citation>
    <scope>NUCLEOTIDE SEQUENCE [LARGE SCALE GENOMIC DNA]</scope>
    <source>
        <strain evidence="2 3">SGD-V-76</strain>
    </source>
</reference>
<dbReference type="EMBL" id="LNQP01000024">
    <property type="protein sequence ID" value="KSU88419.1"/>
    <property type="molecule type" value="Genomic_DNA"/>
</dbReference>
<dbReference type="InterPro" id="IPR056091">
    <property type="entry name" value="DUF7674"/>
</dbReference>
<evidence type="ECO:0000313" key="3">
    <source>
        <dbReference type="Proteomes" id="UP000053681"/>
    </source>
</evidence>
<name>A0A0V8JMZ7_9BACI</name>
<sequence>MITKGEVIPLLTDASPSFQYDEEVNTTTIEGLQQELKRFASHLISLEFNNQLAHESEIFETIERLYTEGEAEVKESITIGLFETMYEMLSEQHITSEEIGRLLKPHSFKWWKTIEQFNKLS</sequence>